<dbReference type="GO" id="GO:0010387">
    <property type="term" value="P:COP9 signalosome assembly"/>
    <property type="evidence" value="ECO:0007669"/>
    <property type="project" value="InterPro"/>
</dbReference>
<comment type="subcellular location">
    <subcellularLocation>
        <location evidence="2">Cytoplasm</location>
    </subcellularLocation>
    <subcellularLocation>
        <location evidence="1">Nucleus</location>
    </subcellularLocation>
</comment>
<evidence type="ECO:0000259" key="6">
    <source>
        <dbReference type="Pfam" id="PF10075"/>
    </source>
</evidence>
<dbReference type="PANTHER" id="PTHR13339:SF0">
    <property type="entry name" value="COP9 SIGNALOSOME COMPLEX SUBUNIT 8"/>
    <property type="match status" value="1"/>
</dbReference>
<dbReference type="Proteomes" id="UP000299102">
    <property type="component" value="Unassembled WGS sequence"/>
</dbReference>
<dbReference type="InterPro" id="IPR033205">
    <property type="entry name" value="COP9_CSN8"/>
</dbReference>
<dbReference type="InterPro" id="IPR036397">
    <property type="entry name" value="RNaseH_sf"/>
</dbReference>
<dbReference type="GO" id="GO:0000338">
    <property type="term" value="P:protein deneddylation"/>
    <property type="evidence" value="ECO:0007669"/>
    <property type="project" value="InterPro"/>
</dbReference>
<dbReference type="GO" id="GO:0003676">
    <property type="term" value="F:nucleic acid binding"/>
    <property type="evidence" value="ECO:0007669"/>
    <property type="project" value="InterPro"/>
</dbReference>
<dbReference type="Gene3D" id="3.30.420.10">
    <property type="entry name" value="Ribonuclease H-like superfamily/Ribonuclease H"/>
    <property type="match status" value="1"/>
</dbReference>
<evidence type="ECO:0000313" key="8">
    <source>
        <dbReference type="Proteomes" id="UP000299102"/>
    </source>
</evidence>
<dbReference type="Pfam" id="PF10075">
    <property type="entry name" value="CSN8_PSD8_EIF3K"/>
    <property type="match status" value="1"/>
</dbReference>
<proteinExistence type="predicted"/>
<evidence type="ECO:0000256" key="4">
    <source>
        <dbReference type="ARBA" id="ARBA00022790"/>
    </source>
</evidence>
<accession>A0A4C1WC93</accession>
<keyword evidence="4" id="KW-0736">Signalosome</keyword>
<comment type="caution">
    <text evidence="7">The sequence shown here is derived from an EMBL/GenBank/DDBJ whole genome shotgun (WGS) entry which is preliminary data.</text>
</comment>
<organism evidence="7 8">
    <name type="scientific">Eumeta variegata</name>
    <name type="common">Bagworm moth</name>
    <name type="synonym">Eumeta japonica</name>
    <dbReference type="NCBI Taxonomy" id="151549"/>
    <lineage>
        <taxon>Eukaryota</taxon>
        <taxon>Metazoa</taxon>
        <taxon>Ecdysozoa</taxon>
        <taxon>Arthropoda</taxon>
        <taxon>Hexapoda</taxon>
        <taxon>Insecta</taxon>
        <taxon>Pterygota</taxon>
        <taxon>Neoptera</taxon>
        <taxon>Endopterygota</taxon>
        <taxon>Lepidoptera</taxon>
        <taxon>Glossata</taxon>
        <taxon>Ditrysia</taxon>
        <taxon>Tineoidea</taxon>
        <taxon>Psychidae</taxon>
        <taxon>Oiketicinae</taxon>
        <taxon>Eumeta</taxon>
    </lineage>
</organism>
<evidence type="ECO:0000256" key="1">
    <source>
        <dbReference type="ARBA" id="ARBA00004123"/>
    </source>
</evidence>
<keyword evidence="3" id="KW-0963">Cytoplasm</keyword>
<feature type="domain" description="CSN8/PSMD8/EIF3K" evidence="6">
    <location>
        <begin position="27"/>
        <end position="102"/>
    </location>
</feature>
<dbReference type="OrthoDB" id="5351233at2759"/>
<reference evidence="7 8" key="1">
    <citation type="journal article" date="2019" name="Commun. Biol.">
        <title>The bagworm genome reveals a unique fibroin gene that provides high tensile strength.</title>
        <authorList>
            <person name="Kono N."/>
            <person name="Nakamura H."/>
            <person name="Ohtoshi R."/>
            <person name="Tomita M."/>
            <person name="Numata K."/>
            <person name="Arakawa K."/>
        </authorList>
    </citation>
    <scope>NUCLEOTIDE SEQUENCE [LARGE SCALE GENOMIC DNA]</scope>
</reference>
<name>A0A4C1WC93_EUMVA</name>
<keyword evidence="5" id="KW-0539">Nucleus</keyword>
<gene>
    <name evidence="7" type="primary">cops8</name>
    <name evidence="7" type="ORF">EVAR_35638_1</name>
</gene>
<keyword evidence="8" id="KW-1185">Reference proteome</keyword>
<evidence type="ECO:0000256" key="2">
    <source>
        <dbReference type="ARBA" id="ARBA00004496"/>
    </source>
</evidence>
<dbReference type="InterPro" id="IPR033464">
    <property type="entry name" value="CSN8_PSD8_EIF3K"/>
</dbReference>
<protein>
    <submittedName>
        <fullName evidence="7">COP9 signalosome complex subunit 8</fullName>
    </submittedName>
</protein>
<dbReference type="STRING" id="151549.A0A4C1WC93"/>
<dbReference type="EMBL" id="BGZK01000535">
    <property type="protein sequence ID" value="GBP49016.1"/>
    <property type="molecule type" value="Genomic_DNA"/>
</dbReference>
<dbReference type="GO" id="GO:0005737">
    <property type="term" value="C:cytoplasm"/>
    <property type="evidence" value="ECO:0007669"/>
    <property type="project" value="UniProtKB-SubCell"/>
</dbReference>
<evidence type="ECO:0000256" key="3">
    <source>
        <dbReference type="ARBA" id="ARBA00022490"/>
    </source>
</evidence>
<evidence type="ECO:0000313" key="7">
    <source>
        <dbReference type="EMBL" id="GBP49016.1"/>
    </source>
</evidence>
<sequence>MLLNFDKLCVDLEKQELEAPNGIPPALVYAQLLGVYLYQNDLCNAKFLWKRIPQSITSSNPEIGAIWAVGQKLWKKDLAGTYVALSRYNWTEPVLNIMRALEAVLVKNYLKTLDWEVLPHPPYSPDIALSDYHLFWSMAHTLSEQRLTLYEDTKNWVDSWIASKYKEFCRLGIQTLPER</sequence>
<dbReference type="PANTHER" id="PTHR13339">
    <property type="entry name" value="COP9 SIGNALOSOME COMPLEX SUBUNIT 8"/>
    <property type="match status" value="1"/>
</dbReference>
<dbReference type="GO" id="GO:0008180">
    <property type="term" value="C:COP9 signalosome"/>
    <property type="evidence" value="ECO:0007669"/>
    <property type="project" value="UniProtKB-KW"/>
</dbReference>
<evidence type="ECO:0000256" key="5">
    <source>
        <dbReference type="ARBA" id="ARBA00023242"/>
    </source>
</evidence>
<dbReference type="AlphaFoldDB" id="A0A4C1WC93"/>